<dbReference type="InterPro" id="IPR000653">
    <property type="entry name" value="DegT/StrS_aminotransferase"/>
</dbReference>
<evidence type="ECO:0000313" key="2">
    <source>
        <dbReference type="Proteomes" id="UP000230214"/>
    </source>
</evidence>
<dbReference type="Gene3D" id="3.90.1150.10">
    <property type="entry name" value="Aspartate Aminotransferase, domain 1"/>
    <property type="match status" value="1"/>
</dbReference>
<gene>
    <name evidence="1" type="ORF">COV24_03810</name>
</gene>
<dbReference type="SUPFAM" id="SSF53383">
    <property type="entry name" value="PLP-dependent transferases"/>
    <property type="match status" value="1"/>
</dbReference>
<dbReference type="AlphaFoldDB" id="A0A2H0RB25"/>
<accession>A0A2H0RB25</accession>
<proteinExistence type="predicted"/>
<organism evidence="1 2">
    <name type="scientific">candidate division WWE3 bacterium CG10_big_fil_rev_8_21_14_0_10_32_10</name>
    <dbReference type="NCBI Taxonomy" id="1975090"/>
    <lineage>
        <taxon>Bacteria</taxon>
        <taxon>Katanobacteria</taxon>
    </lineage>
</organism>
<dbReference type="InterPro" id="IPR015424">
    <property type="entry name" value="PyrdxlP-dep_Trfase"/>
</dbReference>
<dbReference type="Proteomes" id="UP000230214">
    <property type="component" value="Unassembled WGS sequence"/>
</dbReference>
<protein>
    <submittedName>
        <fullName evidence="1">Lipopolysaccharide biosynthesis protein RfbH</fullName>
    </submittedName>
</protein>
<name>A0A2H0RB25_UNCKA</name>
<comment type="caution">
    <text evidence="1">The sequence shown here is derived from an EMBL/GenBank/DDBJ whole genome shotgun (WGS) entry which is preliminary data.</text>
</comment>
<feature type="non-terminal residue" evidence="1">
    <location>
        <position position="1"/>
    </location>
</feature>
<reference evidence="1 2" key="1">
    <citation type="submission" date="2017-09" db="EMBL/GenBank/DDBJ databases">
        <title>Depth-based differentiation of microbial function through sediment-hosted aquifers and enrichment of novel symbionts in the deep terrestrial subsurface.</title>
        <authorList>
            <person name="Probst A.J."/>
            <person name="Ladd B."/>
            <person name="Jarett J.K."/>
            <person name="Geller-Mcgrath D.E."/>
            <person name="Sieber C.M."/>
            <person name="Emerson J.B."/>
            <person name="Anantharaman K."/>
            <person name="Thomas B.C."/>
            <person name="Malmstrom R."/>
            <person name="Stieglmeier M."/>
            <person name="Klingl A."/>
            <person name="Woyke T."/>
            <person name="Ryan C.M."/>
            <person name="Banfield J.F."/>
        </authorList>
    </citation>
    <scope>NUCLEOTIDE SEQUENCE [LARGE SCALE GENOMIC DNA]</scope>
    <source>
        <strain evidence="1">CG10_big_fil_rev_8_21_14_0_10_32_10</strain>
    </source>
</reference>
<evidence type="ECO:0000313" key="1">
    <source>
        <dbReference type="EMBL" id="PIR43224.1"/>
    </source>
</evidence>
<sequence length="90" mass="10490">YPLTIKDNAKFSRLEITRHLEENLIQTRTLFGGNLTKQPAYRDINMRVIGALENSDRVLHNTFFLGVYPKLDSRHIDYMAEKITEFLGGY</sequence>
<dbReference type="Pfam" id="PF01041">
    <property type="entry name" value="DegT_DnrJ_EryC1"/>
    <property type="match status" value="1"/>
</dbReference>
<dbReference type="EMBL" id="PCXU01000032">
    <property type="protein sequence ID" value="PIR43224.1"/>
    <property type="molecule type" value="Genomic_DNA"/>
</dbReference>
<dbReference type="InterPro" id="IPR015422">
    <property type="entry name" value="PyrdxlP-dep_Trfase_small"/>
</dbReference>